<accession>A0A9P5VQ33</accession>
<gene>
    <name evidence="2" type="ORF">BG006_010481</name>
</gene>
<name>A0A9P5VQ33_9FUNG</name>
<feature type="compositionally biased region" description="Polar residues" evidence="1">
    <location>
        <begin position="187"/>
        <end position="200"/>
    </location>
</feature>
<feature type="compositionally biased region" description="Polar residues" evidence="1">
    <location>
        <begin position="209"/>
        <end position="229"/>
    </location>
</feature>
<protein>
    <submittedName>
        <fullName evidence="2">Uncharacterized protein</fullName>
    </submittedName>
</protein>
<reference evidence="2" key="1">
    <citation type="journal article" date="2020" name="Fungal Divers.">
        <title>Resolving the Mortierellaceae phylogeny through synthesis of multi-gene phylogenetics and phylogenomics.</title>
        <authorList>
            <person name="Vandepol N."/>
            <person name="Liber J."/>
            <person name="Desiro A."/>
            <person name="Na H."/>
            <person name="Kennedy M."/>
            <person name="Barry K."/>
            <person name="Grigoriev I.V."/>
            <person name="Miller A.N."/>
            <person name="O'Donnell K."/>
            <person name="Stajich J.E."/>
            <person name="Bonito G."/>
        </authorList>
    </citation>
    <scope>NUCLEOTIDE SEQUENCE</scope>
    <source>
        <strain evidence="2">NVP1</strain>
    </source>
</reference>
<evidence type="ECO:0000256" key="1">
    <source>
        <dbReference type="SAM" id="MobiDB-lite"/>
    </source>
</evidence>
<feature type="compositionally biased region" description="Basic and acidic residues" evidence="1">
    <location>
        <begin position="85"/>
        <end position="105"/>
    </location>
</feature>
<feature type="compositionally biased region" description="Basic and acidic residues" evidence="1">
    <location>
        <begin position="238"/>
        <end position="252"/>
    </location>
</feature>
<dbReference type="AlphaFoldDB" id="A0A9P5VQ33"/>
<feature type="compositionally biased region" description="Basic and acidic residues" evidence="1">
    <location>
        <begin position="1"/>
        <end position="20"/>
    </location>
</feature>
<feature type="region of interest" description="Disordered" evidence="1">
    <location>
        <begin position="165"/>
        <end position="280"/>
    </location>
</feature>
<feature type="compositionally biased region" description="Basic and acidic residues" evidence="1">
    <location>
        <begin position="116"/>
        <end position="127"/>
    </location>
</feature>
<proteinExistence type="predicted"/>
<feature type="region of interest" description="Disordered" evidence="1">
    <location>
        <begin position="52"/>
        <end position="143"/>
    </location>
</feature>
<dbReference type="EMBL" id="JAAAUY010000083">
    <property type="protein sequence ID" value="KAF9335860.1"/>
    <property type="molecule type" value="Genomic_DNA"/>
</dbReference>
<dbReference type="Proteomes" id="UP000696485">
    <property type="component" value="Unassembled WGS sequence"/>
</dbReference>
<evidence type="ECO:0000313" key="3">
    <source>
        <dbReference type="Proteomes" id="UP000696485"/>
    </source>
</evidence>
<evidence type="ECO:0000313" key="2">
    <source>
        <dbReference type="EMBL" id="KAF9335860.1"/>
    </source>
</evidence>
<feature type="region of interest" description="Disordered" evidence="1">
    <location>
        <begin position="1"/>
        <end position="22"/>
    </location>
</feature>
<keyword evidence="3" id="KW-1185">Reference proteome</keyword>
<feature type="compositionally biased region" description="Basic and acidic residues" evidence="1">
    <location>
        <begin position="60"/>
        <end position="74"/>
    </location>
</feature>
<comment type="caution">
    <text evidence="2">The sequence shown here is derived from an EMBL/GenBank/DDBJ whole genome shotgun (WGS) entry which is preliminary data.</text>
</comment>
<sequence length="418" mass="43668">MDSKKRPNDDIATSDAHDDPMDVSDAILSAIVKEASTIHPNPATVTAATMVTENTVPGEPNKRLKLTQEHDKAGADYSPSADVADPAKETKDLTEWVDHMDEDKALPIVPSSDESSPVKKADAHSDTTSDNVDPVQSLVSPEVPTKLSDSILAVASLPEPLVTTLEALESEASAVPSEDTEPKEPSEQASAEETPASQSEILELKETNELVTPSTTEKAPQDSIETTSDLIKPQEAQTIEKPKEESKSKEVSGLEDTSEPIVPSIPETCGNSVPPQQPGDDVIMAEVEEDTLATSALLATQQPSTETLDQAPSKELVVKAPTEEPVVKAPAEDPVVKAPADQLCSTTTTTPTRVSAISAISAISTVSTIATITVSSTVAAVAAIAASAIAITATSITTSSVTSTTKNAFALGYKSSIR</sequence>
<organism evidence="2 3">
    <name type="scientific">Podila minutissima</name>
    <dbReference type="NCBI Taxonomy" id="64525"/>
    <lineage>
        <taxon>Eukaryota</taxon>
        <taxon>Fungi</taxon>
        <taxon>Fungi incertae sedis</taxon>
        <taxon>Mucoromycota</taxon>
        <taxon>Mortierellomycotina</taxon>
        <taxon>Mortierellomycetes</taxon>
        <taxon>Mortierellales</taxon>
        <taxon>Mortierellaceae</taxon>
        <taxon>Podila</taxon>
    </lineage>
</organism>